<evidence type="ECO:0000313" key="2">
    <source>
        <dbReference type="Proteomes" id="UP000013111"/>
    </source>
</evidence>
<dbReference type="Proteomes" id="UP000013111">
    <property type="component" value="Unassembled WGS sequence"/>
</dbReference>
<dbReference type="AlphaFoldDB" id="A0A831ETD2"/>
<reference evidence="1 2" key="1">
    <citation type="submission" date="2012-11" db="EMBL/GenBank/DDBJ databases">
        <authorList>
            <person name="Linke B."/>
        </authorList>
    </citation>
    <scope>NUCLEOTIDE SEQUENCE [LARGE SCALE GENOMIC DNA]</scope>
    <source>
        <strain evidence="2">CFBP 1232</strain>
    </source>
</reference>
<proteinExistence type="predicted"/>
<name>A0A831ETD2_ERWAM</name>
<comment type="caution">
    <text evidence="1">The sequence shown here is derived from an EMBL/GenBank/DDBJ whole genome shotgun (WGS) entry which is preliminary data.</text>
</comment>
<protein>
    <submittedName>
        <fullName evidence="1">Uncharacterized protein</fullName>
    </submittedName>
</protein>
<evidence type="ECO:0000313" key="1">
    <source>
        <dbReference type="EMBL" id="CCO93757.1"/>
    </source>
</evidence>
<gene>
    <name evidence="1" type="ORF">BN437_1827</name>
</gene>
<organism evidence="1 2">
    <name type="scientific">Erwinia amylovora NBRC 12687 = CFBP 1232</name>
    <dbReference type="NCBI Taxonomy" id="1219359"/>
    <lineage>
        <taxon>Bacteria</taxon>
        <taxon>Pseudomonadati</taxon>
        <taxon>Pseudomonadota</taxon>
        <taxon>Gammaproteobacteria</taxon>
        <taxon>Enterobacterales</taxon>
        <taxon>Erwiniaceae</taxon>
        <taxon>Erwinia</taxon>
    </lineage>
</organism>
<reference evidence="1 2" key="2">
    <citation type="submission" date="2013-04" db="EMBL/GenBank/DDBJ databases">
        <title>Comparative genomics of 12 strains of Erwinia amylovora identifies a pan-genome with a large conserved core and provides insights into host specificity.</title>
        <authorList>
            <person name="Mann R.A."/>
            <person name="Smits T.H.M."/>
            <person name="Buehlmann A."/>
            <person name="Blom J."/>
            <person name="Goesmann A."/>
            <person name="Frey J.E."/>
            <person name="Plummer K.M."/>
            <person name="Beer S.V."/>
            <person name="Luck J."/>
            <person name="Duffy B."/>
            <person name="Rodoni B."/>
        </authorList>
    </citation>
    <scope>NUCLEOTIDE SEQUENCE [LARGE SCALE GENOMIC DNA]</scope>
    <source>
        <strain evidence="2">CFBP 1232</strain>
    </source>
</reference>
<dbReference type="EMBL" id="CAPB01000016">
    <property type="protein sequence ID" value="CCO93757.1"/>
    <property type="molecule type" value="Genomic_DNA"/>
</dbReference>
<accession>A0A831ETD2</accession>
<sequence length="46" mass="5368">MINVQFNNSTPALAITCQMTSRSLSLNKELPDYYEYLFFIDSDEMI</sequence>